<dbReference type="InterPro" id="IPR038588">
    <property type="entry name" value="XS_domain_sf"/>
</dbReference>
<dbReference type="Pfam" id="PF03468">
    <property type="entry name" value="XS"/>
    <property type="match status" value="1"/>
</dbReference>
<accession>A0A830CMB3</accession>
<organism evidence="4 5">
    <name type="scientific">Phtheirospermum japonicum</name>
    <dbReference type="NCBI Taxonomy" id="374723"/>
    <lineage>
        <taxon>Eukaryota</taxon>
        <taxon>Viridiplantae</taxon>
        <taxon>Streptophyta</taxon>
        <taxon>Embryophyta</taxon>
        <taxon>Tracheophyta</taxon>
        <taxon>Spermatophyta</taxon>
        <taxon>Magnoliopsida</taxon>
        <taxon>eudicotyledons</taxon>
        <taxon>Gunneridae</taxon>
        <taxon>Pentapetalae</taxon>
        <taxon>asterids</taxon>
        <taxon>lamiids</taxon>
        <taxon>Lamiales</taxon>
        <taxon>Orobanchaceae</taxon>
        <taxon>Orobanchaceae incertae sedis</taxon>
        <taxon>Phtheirospermum</taxon>
    </lineage>
</organism>
<name>A0A830CMB3_9LAMI</name>
<dbReference type="OrthoDB" id="1892195at2759"/>
<evidence type="ECO:0000259" key="2">
    <source>
        <dbReference type="Pfam" id="PF03468"/>
    </source>
</evidence>
<protein>
    <submittedName>
        <fullName evidence="4">Protein involved in de novo 2</fullName>
    </submittedName>
</protein>
<dbReference type="Pfam" id="PF03469">
    <property type="entry name" value="XH"/>
    <property type="match status" value="1"/>
</dbReference>
<feature type="coiled-coil region" evidence="1">
    <location>
        <begin position="199"/>
        <end position="375"/>
    </location>
</feature>
<keyword evidence="1" id="KW-0175">Coiled coil</keyword>
<comment type="caution">
    <text evidence="4">The sequence shown here is derived from an EMBL/GenBank/DDBJ whole genome shotgun (WGS) entry which is preliminary data.</text>
</comment>
<dbReference type="InterPro" id="IPR005380">
    <property type="entry name" value="XS_domain"/>
</dbReference>
<proteinExistence type="predicted"/>
<sequence length="526" mass="62189">MTKHIENDKNELFVWPWKGVVANIPVQWKNGRYIGESGSKFRNELIERGYNPIRVHPLWNYRGHTGYAIVEFKNDWIGLSDALRFEKDYEAIRQGKSDYFRAEERGDRLYCWAARDDDYNLRNAVGDYLRKNSDLKTIIGYQEEEEIKNGKLVASLSNTVEAQDMRLKEMETKYKETSISFNTLITEKDEMVISFNEEREKLQKKAHSHLEQILQERDRMKSELEVKRNKLNQQEEELKEREAQNENEIIKLVKLRNEQNEKAIEEQRRVDEKVLKLAEDHRREKESLQRRTVELEKKLDAKQALELEIKRLTGKLQVVKHMGDDEDDSVPEKLRAIDQELKDKEEELEYLDALNQNLIVKERRCNDELQEARKELIDIFKEHISRAHIGVKRMGELDSTAFIPAAKRKFLGDNVEVKAVELCTQWDSYLRDANWHPFQVVSVDGGKTYKTILNEEDQKLKKLKKGLGEEAYEAVTRALMEMNEYNPSGRYIVPELWNKTDQRRATLEEGISVLMKQWSALKRKRR</sequence>
<dbReference type="InterPro" id="IPR005379">
    <property type="entry name" value="FDM1-5/IDN2_XH"/>
</dbReference>
<evidence type="ECO:0000313" key="4">
    <source>
        <dbReference type="EMBL" id="GFQ00971.1"/>
    </source>
</evidence>
<gene>
    <name evidence="4" type="ORF">PHJA_002241000</name>
</gene>
<evidence type="ECO:0000256" key="1">
    <source>
        <dbReference type="SAM" id="Coils"/>
    </source>
</evidence>
<evidence type="ECO:0000259" key="3">
    <source>
        <dbReference type="Pfam" id="PF03469"/>
    </source>
</evidence>
<dbReference type="PANTHER" id="PTHR21596:SF23">
    <property type="entry name" value="FACTOR OF DNA METHYLATION 4"/>
    <property type="match status" value="1"/>
</dbReference>
<dbReference type="Proteomes" id="UP000653305">
    <property type="component" value="Unassembled WGS sequence"/>
</dbReference>
<feature type="domain" description="XS" evidence="2">
    <location>
        <begin position="11"/>
        <end position="120"/>
    </location>
</feature>
<keyword evidence="5" id="KW-1185">Reference proteome</keyword>
<dbReference type="CDD" id="cd12266">
    <property type="entry name" value="RRM_like_XS"/>
    <property type="match status" value="1"/>
</dbReference>
<dbReference type="Gene3D" id="3.30.70.2890">
    <property type="entry name" value="XS domain"/>
    <property type="match status" value="1"/>
</dbReference>
<reference evidence="4" key="1">
    <citation type="submission" date="2020-07" db="EMBL/GenBank/DDBJ databases">
        <title>Ethylene signaling mediates host invasion by parasitic plants.</title>
        <authorList>
            <person name="Yoshida S."/>
        </authorList>
    </citation>
    <scope>NUCLEOTIDE SEQUENCE</scope>
    <source>
        <strain evidence="4">Okayama</strain>
    </source>
</reference>
<dbReference type="InterPro" id="IPR045177">
    <property type="entry name" value="FDM1-5/IDN2"/>
</dbReference>
<dbReference type="EMBL" id="BMAC01000649">
    <property type="protein sequence ID" value="GFQ00971.1"/>
    <property type="molecule type" value="Genomic_DNA"/>
</dbReference>
<dbReference type="PANTHER" id="PTHR21596">
    <property type="entry name" value="RIBONUCLEASE P SUBUNIT P38"/>
    <property type="match status" value="1"/>
</dbReference>
<dbReference type="GO" id="GO:0080188">
    <property type="term" value="P:gene silencing by siRNA-directed DNA methylation"/>
    <property type="evidence" value="ECO:0007669"/>
    <property type="project" value="InterPro"/>
</dbReference>
<dbReference type="AlphaFoldDB" id="A0A830CMB3"/>
<evidence type="ECO:0000313" key="5">
    <source>
        <dbReference type="Proteomes" id="UP000653305"/>
    </source>
</evidence>
<feature type="domain" description="Factor of DNA methylation 1-5/IDN2" evidence="3">
    <location>
        <begin position="392"/>
        <end position="524"/>
    </location>
</feature>